<accession>A0ABS9MKW8</accession>
<evidence type="ECO:0000313" key="3">
    <source>
        <dbReference type="EMBL" id="MCG4611163.1"/>
    </source>
</evidence>
<organism evidence="3 4">
    <name type="scientific">Anaeromassilibacillus senegalensis</name>
    <dbReference type="NCBI Taxonomy" id="1673717"/>
    <lineage>
        <taxon>Bacteria</taxon>
        <taxon>Bacillati</taxon>
        <taxon>Bacillota</taxon>
        <taxon>Clostridia</taxon>
        <taxon>Eubacteriales</taxon>
        <taxon>Acutalibacteraceae</taxon>
        <taxon>Anaeromassilibacillus</taxon>
    </lineage>
</organism>
<dbReference type="InterPro" id="IPR010982">
    <property type="entry name" value="Lambda_DNA-bd_dom_sf"/>
</dbReference>
<proteinExistence type="predicted"/>
<dbReference type="PANTHER" id="PTHR46558">
    <property type="entry name" value="TRACRIPTIONAL REGULATORY PROTEIN-RELATED-RELATED"/>
    <property type="match status" value="1"/>
</dbReference>
<dbReference type="SMART" id="SM00530">
    <property type="entry name" value="HTH_XRE"/>
    <property type="match status" value="1"/>
</dbReference>
<dbReference type="Proteomes" id="UP001298681">
    <property type="component" value="Unassembled WGS sequence"/>
</dbReference>
<evidence type="ECO:0000259" key="2">
    <source>
        <dbReference type="PROSITE" id="PS50943"/>
    </source>
</evidence>
<comment type="caution">
    <text evidence="3">The sequence shown here is derived from an EMBL/GenBank/DDBJ whole genome shotgun (WGS) entry which is preliminary data.</text>
</comment>
<evidence type="ECO:0000256" key="1">
    <source>
        <dbReference type="ARBA" id="ARBA00023125"/>
    </source>
</evidence>
<dbReference type="Gene3D" id="1.10.260.40">
    <property type="entry name" value="lambda repressor-like DNA-binding domains"/>
    <property type="match status" value="1"/>
</dbReference>
<evidence type="ECO:0000313" key="4">
    <source>
        <dbReference type="Proteomes" id="UP001298681"/>
    </source>
</evidence>
<dbReference type="Pfam" id="PF01381">
    <property type="entry name" value="HTH_3"/>
    <property type="match status" value="1"/>
</dbReference>
<dbReference type="EMBL" id="JAKNHQ010000012">
    <property type="protein sequence ID" value="MCG4611163.1"/>
    <property type="molecule type" value="Genomic_DNA"/>
</dbReference>
<dbReference type="PANTHER" id="PTHR46558:SF13">
    <property type="entry name" value="HTH-TYPE TRANSCRIPTIONAL REGULATOR IMMR"/>
    <property type="match status" value="1"/>
</dbReference>
<reference evidence="3 4" key="1">
    <citation type="submission" date="2022-01" db="EMBL/GenBank/DDBJ databases">
        <title>Collection of gut derived symbiotic bacterial strains cultured from healthy donors.</title>
        <authorList>
            <person name="Lin H."/>
            <person name="Kohout C."/>
            <person name="Waligurski E."/>
            <person name="Pamer E.G."/>
        </authorList>
    </citation>
    <scope>NUCLEOTIDE SEQUENCE [LARGE SCALE GENOMIC DNA]</scope>
    <source>
        <strain evidence="3 4">DFI.7.58</strain>
    </source>
</reference>
<gene>
    <name evidence="3" type="ORF">L0P57_09500</name>
</gene>
<dbReference type="InterPro" id="IPR001387">
    <property type="entry name" value="Cro/C1-type_HTH"/>
</dbReference>
<protein>
    <submittedName>
        <fullName evidence="3">Helix-turn-helix domain-containing protein</fullName>
    </submittedName>
</protein>
<dbReference type="SUPFAM" id="SSF47413">
    <property type="entry name" value="lambda repressor-like DNA-binding domains"/>
    <property type="match status" value="1"/>
</dbReference>
<dbReference type="RefSeq" id="WP_087231178.1">
    <property type="nucleotide sequence ID" value="NZ_JAKNHQ010000012.1"/>
</dbReference>
<feature type="domain" description="HTH cro/C1-type" evidence="2">
    <location>
        <begin position="11"/>
        <end position="65"/>
    </location>
</feature>
<keyword evidence="1" id="KW-0238">DNA-binding</keyword>
<dbReference type="PROSITE" id="PS50943">
    <property type="entry name" value="HTH_CROC1"/>
    <property type="match status" value="1"/>
</dbReference>
<name>A0ABS9MKW8_9FIRM</name>
<keyword evidence="4" id="KW-1185">Reference proteome</keyword>
<sequence length="97" mass="11334">MGEFYDFGLRLKELRQTKRMTQKQVAERLKLGVSTVSGYENNTKTPSLETLIDLARLYNVSTDYLLGVDNRPMLYLDGFTPKQARLIRELLDSFRER</sequence>
<dbReference type="CDD" id="cd00093">
    <property type="entry name" value="HTH_XRE"/>
    <property type="match status" value="1"/>
</dbReference>